<evidence type="ECO:0000313" key="6">
    <source>
        <dbReference type="Proteomes" id="UP000593562"/>
    </source>
</evidence>
<dbReference type="InterPro" id="IPR003729">
    <property type="entry name" value="Bi_nuclease_dom"/>
</dbReference>
<dbReference type="InterPro" id="IPR036104">
    <property type="entry name" value="BFN_sf"/>
</dbReference>
<reference evidence="5 6" key="1">
    <citation type="journal article" date="2020" name="Nat. Commun.">
        <title>Genome of Tripterygium wilfordii and identification of cytochrome P450 involved in triptolide biosynthesis.</title>
        <authorList>
            <person name="Tu L."/>
            <person name="Su P."/>
            <person name="Zhang Z."/>
            <person name="Gao L."/>
            <person name="Wang J."/>
            <person name="Hu T."/>
            <person name="Zhou J."/>
            <person name="Zhang Y."/>
            <person name="Zhao Y."/>
            <person name="Liu Y."/>
            <person name="Song Y."/>
            <person name="Tong Y."/>
            <person name="Lu Y."/>
            <person name="Yang J."/>
            <person name="Xu C."/>
            <person name="Jia M."/>
            <person name="Peters R.J."/>
            <person name="Huang L."/>
            <person name="Gao W."/>
        </authorList>
    </citation>
    <scope>NUCLEOTIDE SEQUENCE [LARGE SCALE GENOMIC DNA]</scope>
    <source>
        <strain evidence="6">cv. XIE 37</strain>
        <tissue evidence="5">Leaf</tissue>
    </source>
</reference>
<dbReference type="Pfam" id="PF02577">
    <property type="entry name" value="BFN_dom"/>
    <property type="match status" value="1"/>
</dbReference>
<dbReference type="InParanoid" id="A0A7J7CVG0"/>
<keyword evidence="2" id="KW-0378">Hydrolase</keyword>
<dbReference type="PANTHER" id="PTHR15160">
    <property type="entry name" value="VON HIPPEL-LINDAU PROTEIN"/>
    <property type="match status" value="1"/>
</dbReference>
<dbReference type="GO" id="GO:0004518">
    <property type="term" value="F:nuclease activity"/>
    <property type="evidence" value="ECO:0007669"/>
    <property type="project" value="UniProtKB-UniRule"/>
</dbReference>
<comment type="caution">
    <text evidence="5">The sequence shown here is derived from an EMBL/GenBank/DDBJ whole genome shotgun (WGS) entry which is preliminary data.</text>
</comment>
<keyword evidence="2" id="KW-0540">Nuclease</keyword>
<sequence>MLEAQLCLRTGSGFGAFSDQAYSTRCVKYSFTGSSSFRLSFRFGFKTTPLRGGPRSALISCNSSYRGGFFGARSGNGDDHDYLEASILVPETISHYRMRKQGFGEQFKRPPYGKLSLSIVQAKEPRVRTIEEDFLRRFQSPTIFLKISCDGDFLLPISVGEFAIQKLIDTLQENANGECPDQFELIRDVSERLGCNVKVVRIVERVLNTYFARIYFGKQGGNEILSVDARPSDAMIIANRCRAPIYVSKEIVFTDAIRLGYGISRVHDRKPTYDVSLDSAIDGPDPLAEELGLLMNMNLAAKEERYKDAAMLRDKLMKLRYNT</sequence>
<dbReference type="EMBL" id="JAAARO010000013">
    <property type="protein sequence ID" value="KAF5738102.1"/>
    <property type="molecule type" value="Genomic_DNA"/>
</dbReference>
<dbReference type="SUPFAM" id="SSF103256">
    <property type="entry name" value="Hypothetical protein TM0160"/>
    <property type="match status" value="1"/>
</dbReference>
<dbReference type="GO" id="GO:0030891">
    <property type="term" value="C:VCB complex"/>
    <property type="evidence" value="ECO:0007669"/>
    <property type="project" value="TreeGrafter"/>
</dbReference>
<dbReference type="PROSITE" id="PS51658">
    <property type="entry name" value="BFN"/>
    <property type="match status" value="1"/>
</dbReference>
<dbReference type="AlphaFoldDB" id="A0A7J7CVG0"/>
<dbReference type="Gene3D" id="3.10.690.10">
    <property type="entry name" value="Bifunctional nuclease domain"/>
    <property type="match status" value="1"/>
</dbReference>
<keyword evidence="6" id="KW-1185">Reference proteome</keyword>
<comment type="function">
    <text evidence="3">Bifunctional nuclease with both RNase and DNase activities. Involved in basal defense response. Participates in abscisic acid-derived callose deposition following infection by a necrotrophic pathogen.</text>
</comment>
<feature type="domain" description="BFN" evidence="4">
    <location>
        <begin position="122"/>
        <end position="259"/>
    </location>
</feature>
<dbReference type="Proteomes" id="UP000593562">
    <property type="component" value="Unassembled WGS sequence"/>
</dbReference>
<organism evidence="5 6">
    <name type="scientific">Tripterygium wilfordii</name>
    <name type="common">Thunder God vine</name>
    <dbReference type="NCBI Taxonomy" id="458696"/>
    <lineage>
        <taxon>Eukaryota</taxon>
        <taxon>Viridiplantae</taxon>
        <taxon>Streptophyta</taxon>
        <taxon>Embryophyta</taxon>
        <taxon>Tracheophyta</taxon>
        <taxon>Spermatophyta</taxon>
        <taxon>Magnoliopsida</taxon>
        <taxon>eudicotyledons</taxon>
        <taxon>Gunneridae</taxon>
        <taxon>Pentapetalae</taxon>
        <taxon>rosids</taxon>
        <taxon>fabids</taxon>
        <taxon>Celastrales</taxon>
        <taxon>Celastraceae</taxon>
        <taxon>Tripterygium</taxon>
    </lineage>
</organism>
<evidence type="ECO:0000256" key="1">
    <source>
        <dbReference type="ARBA" id="ARBA00009095"/>
    </source>
</evidence>
<dbReference type="FunCoup" id="A0A7J7CVG0">
    <property type="interactions" value="33"/>
</dbReference>
<dbReference type="GO" id="GO:0016567">
    <property type="term" value="P:protein ubiquitination"/>
    <property type="evidence" value="ECO:0007669"/>
    <property type="project" value="TreeGrafter"/>
</dbReference>
<comment type="similarity">
    <text evidence="1">Belongs to the bifunctional nuclease family.</text>
</comment>
<protein>
    <submittedName>
        <fullName evidence="5">Bifunctional nuclease 2-like</fullName>
    </submittedName>
</protein>
<gene>
    <name evidence="5" type="ORF">HS088_TW13G00997</name>
</gene>
<evidence type="ECO:0000259" key="4">
    <source>
        <dbReference type="PROSITE" id="PS51658"/>
    </source>
</evidence>
<dbReference type="OrthoDB" id="566255at2759"/>
<dbReference type="PANTHER" id="PTHR15160:SF1">
    <property type="entry name" value="VON HIPPEL-LINDAU DISEASE TUMOR SUPPRESSOR"/>
    <property type="match status" value="1"/>
</dbReference>
<evidence type="ECO:0000256" key="3">
    <source>
        <dbReference type="ARBA" id="ARBA00025428"/>
    </source>
</evidence>
<evidence type="ECO:0000313" key="5">
    <source>
        <dbReference type="EMBL" id="KAF5738102.1"/>
    </source>
</evidence>
<proteinExistence type="inferred from homology"/>
<name>A0A7J7CVG0_TRIWF</name>
<evidence type="ECO:0000256" key="2">
    <source>
        <dbReference type="ARBA" id="ARBA00022722"/>
    </source>
</evidence>
<accession>A0A7J7CVG0</accession>
<dbReference type="GO" id="GO:0005634">
    <property type="term" value="C:nucleus"/>
    <property type="evidence" value="ECO:0007669"/>
    <property type="project" value="TreeGrafter"/>
</dbReference>